<dbReference type="PANTHER" id="PTHR46910">
    <property type="entry name" value="TRANSCRIPTION FACTOR PDR1"/>
    <property type="match status" value="1"/>
</dbReference>
<proteinExistence type="predicted"/>
<evidence type="ECO:0000259" key="4">
    <source>
        <dbReference type="PROSITE" id="PS50048"/>
    </source>
</evidence>
<accession>A0ABR1YGW7</accession>
<gene>
    <name evidence="5" type="ORF">HDK90DRAFT_352196</name>
</gene>
<feature type="region of interest" description="Disordered" evidence="3">
    <location>
        <begin position="47"/>
        <end position="68"/>
    </location>
</feature>
<feature type="region of interest" description="Disordered" evidence="3">
    <location>
        <begin position="666"/>
        <end position="727"/>
    </location>
</feature>
<feature type="region of interest" description="Disordered" evidence="3">
    <location>
        <begin position="746"/>
        <end position="793"/>
    </location>
</feature>
<dbReference type="CDD" id="cd12148">
    <property type="entry name" value="fungal_TF_MHR"/>
    <property type="match status" value="1"/>
</dbReference>
<dbReference type="SUPFAM" id="SSF57701">
    <property type="entry name" value="Zn2/Cys6 DNA-binding domain"/>
    <property type="match status" value="1"/>
</dbReference>
<feature type="region of interest" description="Disordered" evidence="3">
    <location>
        <begin position="85"/>
        <end position="158"/>
    </location>
</feature>
<name>A0ABR1YGW7_9PEZI</name>
<feature type="compositionally biased region" description="Gly residues" evidence="3">
    <location>
        <begin position="756"/>
        <end position="788"/>
    </location>
</feature>
<reference evidence="5 6" key="1">
    <citation type="submission" date="2024-04" db="EMBL/GenBank/DDBJ databases">
        <title>Phyllosticta paracitricarpa is synonymous to the EU quarantine fungus P. citricarpa based on phylogenomic analyses.</title>
        <authorList>
            <consortium name="Lawrence Berkeley National Laboratory"/>
            <person name="Van Ingen-Buijs V.A."/>
            <person name="Van Westerhoven A.C."/>
            <person name="Haridas S."/>
            <person name="Skiadas P."/>
            <person name="Martin F."/>
            <person name="Groenewald J.Z."/>
            <person name="Crous P.W."/>
            <person name="Seidl M.F."/>
        </authorList>
    </citation>
    <scope>NUCLEOTIDE SEQUENCE [LARGE SCALE GENOMIC DNA]</scope>
    <source>
        <strain evidence="5 6">CBS 123374</strain>
    </source>
</reference>
<dbReference type="Pfam" id="PF00172">
    <property type="entry name" value="Zn_clus"/>
    <property type="match status" value="1"/>
</dbReference>
<organism evidence="5 6">
    <name type="scientific">Phyllosticta capitalensis</name>
    <dbReference type="NCBI Taxonomy" id="121624"/>
    <lineage>
        <taxon>Eukaryota</taxon>
        <taxon>Fungi</taxon>
        <taxon>Dikarya</taxon>
        <taxon>Ascomycota</taxon>
        <taxon>Pezizomycotina</taxon>
        <taxon>Dothideomycetes</taxon>
        <taxon>Dothideomycetes incertae sedis</taxon>
        <taxon>Botryosphaeriales</taxon>
        <taxon>Phyllostictaceae</taxon>
        <taxon>Phyllosticta</taxon>
    </lineage>
</organism>
<dbReference type="SMART" id="SM00066">
    <property type="entry name" value="GAL4"/>
    <property type="match status" value="1"/>
</dbReference>
<dbReference type="SMART" id="SM00906">
    <property type="entry name" value="Fungal_trans"/>
    <property type="match status" value="1"/>
</dbReference>
<dbReference type="InterPro" id="IPR036864">
    <property type="entry name" value="Zn2-C6_fun-type_DNA-bd_sf"/>
</dbReference>
<sequence>MAAFLGRAGHPAHPACDLCYARKIKCDRNDPCGNCLDANTQCLRTRPKRVGRPRQSSTNQNEKTESMINRLVRLEDSVTRLTTVLSKSPVQQRNSASPSPQLDELSGARDRSQLRRSPSSASRSEERSGRASKRIRMESPEDRTKEERRDSAEIESRKCQLEQDLARATTLEAQKFIQGELAEASQSFPSEKKAVLETALRFINQMSHGVHSDPTPSTNTCTADIPEILTPPSPEFVHLMMAGNEPKSYSAYDDPLRKMGSSESRYTYPANWYLEFSSFISAKTLERMTLALIDAKEDEPTLIQYSICINSYAYAFLTRLPGEEMNEPMMEALDRSRDVYLRKALIGLNYISILAQPSLSLLQALLSGVVLLQRLGDTPKCWTLNTVACRVCVALGLHHPQPLSKPHSEQTQEEKEARACFLWTFIFDKGSAMSLHRPVVLPVWDVPVEIASPMDPDKPFTAILGALYQFAAVQATIMCELHFQPAQTNSPQRRDHTVSALKKRMTQIKKHITELRAFPPHSTDASMISEWTSLDFIYHSIMTVIIRSDSSIVSDAIKREECLENARAAFIALQNLRKHLKSAMDEKCFAMFLPWTVLYYPLRPYYVLFCNVVATSHVADYEIMKDFAESLTELPALNDSAIRLQKLCATLVSLCTPLIQRAKEAAAAANQTPEPDSAQGQAGEQGGYSGGAGASGSGTQGTGGGGPPAAHTRSASTHERHQPFYPNSVMGESTVAMMTPELSQPPWYQTSLYPEHGGGSAGGGSGGASGSGAVRSGGSGGAVEGGEGAQTSSSEEMFNALFDVQPSLDWLGAEVFSSQGSSGQAVMVSANSSAANAGAVPGASGAAPGGASVPGWIDWEVMGNQGRGGWGL</sequence>
<protein>
    <recommendedName>
        <fullName evidence="4">Zn(2)-C6 fungal-type domain-containing protein</fullName>
    </recommendedName>
</protein>
<dbReference type="CDD" id="cd00067">
    <property type="entry name" value="GAL4"/>
    <property type="match status" value="1"/>
</dbReference>
<keyword evidence="6" id="KW-1185">Reference proteome</keyword>
<feature type="domain" description="Zn(2)-C6 fungal-type" evidence="4">
    <location>
        <begin position="15"/>
        <end position="42"/>
    </location>
</feature>
<feature type="compositionally biased region" description="Polar residues" evidence="3">
    <location>
        <begin position="85"/>
        <end position="100"/>
    </location>
</feature>
<evidence type="ECO:0000313" key="6">
    <source>
        <dbReference type="Proteomes" id="UP001492380"/>
    </source>
</evidence>
<dbReference type="EMBL" id="JBBWRZ010000009">
    <property type="protein sequence ID" value="KAK8229283.1"/>
    <property type="molecule type" value="Genomic_DNA"/>
</dbReference>
<evidence type="ECO:0000256" key="1">
    <source>
        <dbReference type="ARBA" id="ARBA00022723"/>
    </source>
</evidence>
<evidence type="ECO:0000256" key="2">
    <source>
        <dbReference type="ARBA" id="ARBA00023242"/>
    </source>
</evidence>
<comment type="caution">
    <text evidence="5">The sequence shown here is derived from an EMBL/GenBank/DDBJ whole genome shotgun (WGS) entry which is preliminary data.</text>
</comment>
<dbReference type="InterPro" id="IPR007219">
    <property type="entry name" value="XnlR_reg_dom"/>
</dbReference>
<dbReference type="PANTHER" id="PTHR46910:SF5">
    <property type="entry name" value="ZN(II)2CYS6 TRANSCRIPTION FACTOR (EUROFUNG)"/>
    <property type="match status" value="1"/>
</dbReference>
<dbReference type="InterPro" id="IPR001138">
    <property type="entry name" value="Zn2Cys6_DnaBD"/>
</dbReference>
<keyword evidence="1" id="KW-0479">Metal-binding</keyword>
<dbReference type="Gene3D" id="4.10.240.10">
    <property type="entry name" value="Zn(2)-C6 fungal-type DNA-binding domain"/>
    <property type="match status" value="1"/>
</dbReference>
<dbReference type="PROSITE" id="PS50048">
    <property type="entry name" value="ZN2_CY6_FUNGAL_2"/>
    <property type="match status" value="1"/>
</dbReference>
<dbReference type="Pfam" id="PF04082">
    <property type="entry name" value="Fungal_trans"/>
    <property type="match status" value="1"/>
</dbReference>
<feature type="compositionally biased region" description="Basic and acidic residues" evidence="3">
    <location>
        <begin position="123"/>
        <end position="158"/>
    </location>
</feature>
<evidence type="ECO:0000313" key="5">
    <source>
        <dbReference type="EMBL" id="KAK8229283.1"/>
    </source>
</evidence>
<keyword evidence="2" id="KW-0539">Nucleus</keyword>
<dbReference type="Proteomes" id="UP001492380">
    <property type="component" value="Unassembled WGS sequence"/>
</dbReference>
<dbReference type="InterPro" id="IPR050987">
    <property type="entry name" value="AtrR-like"/>
</dbReference>
<feature type="compositionally biased region" description="Gly residues" evidence="3">
    <location>
        <begin position="683"/>
        <end position="707"/>
    </location>
</feature>
<evidence type="ECO:0000256" key="3">
    <source>
        <dbReference type="SAM" id="MobiDB-lite"/>
    </source>
</evidence>